<name>A0A0E3VS65_9BRAD</name>
<feature type="transmembrane region" description="Helical" evidence="1">
    <location>
        <begin position="87"/>
        <end position="107"/>
    </location>
</feature>
<sequence length="621" mass="69671">MLSKGEPVKNARDLCRNGKIAVEKWFRTARHFFEVYRCKLVKGAKRTKRREKRRLKVLKRRSLQEYKKQSFHLALRSKPARAKAQRLFLSWSATLLSILVMFAFLLFTTQTNNWKASEVNLAAAQIIGAALALVLSLSIIPAQRAAELFSMAILRLYAKDNALLAAFVVLVGTTMISLLLGSNFLTFDSYARVSIAIQFLLIGISFDALRRFYTRTLDLLIPQSAIELVIRECNAQIWQANANADRLIQLDDAAGASLQSRSWIRATIITKSGVPRSLKYWTSQLEEFAHRFVARKDTSAVDGIVAALVDIGGRYVEGRRDSVILHLDADNLFAGHLSDIEDVLNPIYESIQLIISDAIGSANERIVRNAIVQQGTLARLAVSVTSKDGSGLQSAPLAFAAAYYLDKSVRAAEKALMIDAVLAGIERLQALLLTRDVSVRTNEMKTQVQEALFELAVASYRQSDSHIVPYRSVSGMLRCMAHQIESGEFSETDFKGMLAQVAQLLPHEIRMDLGNRRQLMTFPPYSLGFEHSIPMLLQSVAAKVHVDNDRSWVDPFSDFLDASEEIRHHYRSICRVTFGDALLRKWIVESLLACVKVHLHLIKNPIEGTEEFLAPIRARRS</sequence>
<organism evidence="2 3">
    <name type="scientific">Bradyrhizobium diazoefficiens</name>
    <dbReference type="NCBI Taxonomy" id="1355477"/>
    <lineage>
        <taxon>Bacteria</taxon>
        <taxon>Pseudomonadati</taxon>
        <taxon>Pseudomonadota</taxon>
        <taxon>Alphaproteobacteria</taxon>
        <taxon>Hyphomicrobiales</taxon>
        <taxon>Nitrobacteraceae</taxon>
        <taxon>Bradyrhizobium</taxon>
    </lineage>
</organism>
<dbReference type="Proteomes" id="UP000063308">
    <property type="component" value="Chromosome"/>
</dbReference>
<protein>
    <recommendedName>
        <fullName evidence="4">DUF2254 domain-containing protein</fullName>
    </recommendedName>
</protein>
<keyword evidence="1" id="KW-0472">Membrane</keyword>
<evidence type="ECO:0000313" key="3">
    <source>
        <dbReference type="Proteomes" id="UP000063308"/>
    </source>
</evidence>
<feature type="transmembrane region" description="Helical" evidence="1">
    <location>
        <begin position="119"/>
        <end position="140"/>
    </location>
</feature>
<feature type="transmembrane region" description="Helical" evidence="1">
    <location>
        <begin position="161"/>
        <end position="184"/>
    </location>
</feature>
<reference evidence="2 3" key="1">
    <citation type="submission" date="2014-11" db="EMBL/GenBank/DDBJ databases">
        <title>Symbiosis island explosion on the genome of extra-slow-growing strains of soybean bradyrhizobia with massive insertion sequences.</title>
        <authorList>
            <person name="Iida T."/>
            <person name="Minamisawa K."/>
        </authorList>
    </citation>
    <scope>NUCLEOTIDE SEQUENCE [LARGE SCALE GENOMIC DNA]</scope>
    <source>
        <strain evidence="2 3">NK6</strain>
    </source>
</reference>
<evidence type="ECO:0008006" key="4">
    <source>
        <dbReference type="Google" id="ProtNLM"/>
    </source>
</evidence>
<evidence type="ECO:0000313" key="2">
    <source>
        <dbReference type="EMBL" id="BAR53370.1"/>
    </source>
</evidence>
<gene>
    <name evidence="2" type="ORF">NK6_181</name>
</gene>
<keyword evidence="1" id="KW-1133">Transmembrane helix</keyword>
<proteinExistence type="predicted"/>
<accession>A0A0E3VS65</accession>
<evidence type="ECO:0000256" key="1">
    <source>
        <dbReference type="SAM" id="Phobius"/>
    </source>
</evidence>
<dbReference type="EMBL" id="AP014685">
    <property type="protein sequence ID" value="BAR53370.1"/>
    <property type="molecule type" value="Genomic_DNA"/>
</dbReference>
<dbReference type="AlphaFoldDB" id="A0A0E3VS65"/>
<keyword evidence="1" id="KW-0812">Transmembrane</keyword>